<dbReference type="Pfam" id="PF13614">
    <property type="entry name" value="AAA_31"/>
    <property type="match status" value="1"/>
</dbReference>
<dbReference type="InterPro" id="IPR050678">
    <property type="entry name" value="DNA_Partitioning_ATPase"/>
</dbReference>
<dbReference type="InterPro" id="IPR027417">
    <property type="entry name" value="P-loop_NTPase"/>
</dbReference>
<name>A0A5J4Q4T5_9ZZZZ</name>
<dbReference type="EMBL" id="SNRY01005014">
    <property type="protein sequence ID" value="KAA6316068.1"/>
    <property type="molecule type" value="Genomic_DNA"/>
</dbReference>
<dbReference type="Gene3D" id="3.40.50.300">
    <property type="entry name" value="P-loop containing nucleotide triphosphate hydrolases"/>
    <property type="match status" value="1"/>
</dbReference>
<accession>A0A5J4Q4T5</accession>
<reference evidence="2" key="1">
    <citation type="submission" date="2019-03" db="EMBL/GenBank/DDBJ databases">
        <title>Single cell metagenomics reveals metabolic interactions within the superorganism composed of flagellate Streblomastix strix and complex community of Bacteroidetes bacteria on its surface.</title>
        <authorList>
            <person name="Treitli S.C."/>
            <person name="Kolisko M."/>
            <person name="Husnik F."/>
            <person name="Keeling P."/>
            <person name="Hampl V."/>
        </authorList>
    </citation>
    <scope>NUCLEOTIDE SEQUENCE</scope>
    <source>
        <strain evidence="2">STM</strain>
    </source>
</reference>
<dbReference type="PANTHER" id="PTHR13696:SF99">
    <property type="entry name" value="COBYRINIC ACID AC-DIAMIDE SYNTHASE"/>
    <property type="match status" value="1"/>
</dbReference>
<dbReference type="CDD" id="cd02042">
    <property type="entry name" value="ParAB_family"/>
    <property type="match status" value="1"/>
</dbReference>
<feature type="domain" description="AAA" evidence="1">
    <location>
        <begin position="3"/>
        <end position="176"/>
    </location>
</feature>
<sequence length="257" mass="27570">MGKVIGVLNHKGGVGKTATVGNLGAALKLRGFGVLLLDLDGQANLTDSLGLSKETQGKETMYDAMRGSCDLPVYENQDGLRVSPSCLDLSAVETELLHEAGREMIAKGLLASVRNEYDFILIDCPPSLSLLTLNAMTAADSLIIPVQAEYLAMRGMGKLTGVIDTVRERLNPALEIEGVLMTSYDGRKNLNRSVAELVGEMFGDKVFTTRIRENVSIPEATAAGRDVISYAPSSTGAKDYRDLAEEFVKNGKGEAIR</sequence>
<keyword evidence="2" id="KW-0378">Hydrolase</keyword>
<dbReference type="PANTHER" id="PTHR13696">
    <property type="entry name" value="P-LOOP CONTAINING NUCLEOSIDE TRIPHOSPHATE HYDROLASE"/>
    <property type="match status" value="1"/>
</dbReference>
<evidence type="ECO:0000259" key="1">
    <source>
        <dbReference type="Pfam" id="PF13614"/>
    </source>
</evidence>
<proteinExistence type="predicted"/>
<dbReference type="InterPro" id="IPR025669">
    <property type="entry name" value="AAA_dom"/>
</dbReference>
<feature type="non-terminal residue" evidence="2">
    <location>
        <position position="257"/>
    </location>
</feature>
<dbReference type="AlphaFoldDB" id="A0A5J4Q4T5"/>
<comment type="caution">
    <text evidence="2">The sequence shown here is derived from an EMBL/GenBank/DDBJ whole genome shotgun (WGS) entry which is preliminary data.</text>
</comment>
<evidence type="ECO:0000313" key="2">
    <source>
        <dbReference type="EMBL" id="KAA6316068.1"/>
    </source>
</evidence>
<dbReference type="GO" id="GO:0016787">
    <property type="term" value="F:hydrolase activity"/>
    <property type="evidence" value="ECO:0007669"/>
    <property type="project" value="UniProtKB-KW"/>
</dbReference>
<protein>
    <submittedName>
        <fullName evidence="2">Sporulation initiation inhibitor protein Soj</fullName>
        <ecNumber evidence="2">3.6.-.-</ecNumber>
    </submittedName>
</protein>
<dbReference type="FunFam" id="3.40.50.300:FF:000285">
    <property type="entry name" value="Sporulation initiation inhibitor Soj"/>
    <property type="match status" value="1"/>
</dbReference>
<dbReference type="EC" id="3.6.-.-" evidence="2"/>
<organism evidence="2">
    <name type="scientific">termite gut metagenome</name>
    <dbReference type="NCBI Taxonomy" id="433724"/>
    <lineage>
        <taxon>unclassified sequences</taxon>
        <taxon>metagenomes</taxon>
        <taxon>organismal metagenomes</taxon>
    </lineage>
</organism>
<dbReference type="SUPFAM" id="SSF52540">
    <property type="entry name" value="P-loop containing nucleoside triphosphate hydrolases"/>
    <property type="match status" value="1"/>
</dbReference>
<gene>
    <name evidence="2" type="ORF">EZS27_033569</name>
</gene>